<comment type="caution">
    <text evidence="2">The sequence shown here is derived from an EMBL/GenBank/DDBJ whole genome shotgun (WGS) entry which is preliminary data.</text>
</comment>
<gene>
    <name evidence="2" type="ORF">GCM10017655_41560</name>
</gene>
<keyword evidence="3" id="KW-1185">Reference proteome</keyword>
<protein>
    <recommendedName>
        <fullName evidence="4">DUF2845 domain-containing protein</fullName>
    </recommendedName>
</protein>
<dbReference type="InterPro" id="IPR021268">
    <property type="entry name" value="DUF2845"/>
</dbReference>
<evidence type="ECO:0008006" key="4">
    <source>
        <dbReference type="Google" id="ProtNLM"/>
    </source>
</evidence>
<proteinExistence type="predicted"/>
<evidence type="ECO:0000256" key="1">
    <source>
        <dbReference type="SAM" id="SignalP"/>
    </source>
</evidence>
<dbReference type="Proteomes" id="UP001143328">
    <property type="component" value="Unassembled WGS sequence"/>
</dbReference>
<feature type="chain" id="PRO_5040984745" description="DUF2845 domain-containing protein" evidence="1">
    <location>
        <begin position="23"/>
        <end position="103"/>
    </location>
</feature>
<dbReference type="AlphaFoldDB" id="A0A9W6NHN9"/>
<accession>A0A9W6NHN9</accession>
<dbReference type="EMBL" id="BSFN01000016">
    <property type="protein sequence ID" value="GLK91092.1"/>
    <property type="molecule type" value="Genomic_DNA"/>
</dbReference>
<feature type="signal peptide" evidence="1">
    <location>
        <begin position="1"/>
        <end position="22"/>
    </location>
</feature>
<evidence type="ECO:0000313" key="2">
    <source>
        <dbReference type="EMBL" id="GLK91092.1"/>
    </source>
</evidence>
<reference evidence="2" key="2">
    <citation type="submission" date="2023-01" db="EMBL/GenBank/DDBJ databases">
        <authorList>
            <person name="Sun Q."/>
            <person name="Evtushenko L."/>
        </authorList>
    </citation>
    <scope>NUCLEOTIDE SEQUENCE</scope>
    <source>
        <strain evidence="2">VKM B-2935</strain>
    </source>
</reference>
<reference evidence="2" key="1">
    <citation type="journal article" date="2014" name="Int. J. Syst. Evol. Microbiol.">
        <title>Complete genome sequence of Corynebacterium casei LMG S-19264T (=DSM 44701T), isolated from a smear-ripened cheese.</title>
        <authorList>
            <consortium name="US DOE Joint Genome Institute (JGI-PGF)"/>
            <person name="Walter F."/>
            <person name="Albersmeier A."/>
            <person name="Kalinowski J."/>
            <person name="Ruckert C."/>
        </authorList>
    </citation>
    <scope>NUCLEOTIDE SEQUENCE</scope>
    <source>
        <strain evidence="2">VKM B-2935</strain>
    </source>
</reference>
<sequence>MKASLFYALTLLGLTLCGNVFASATLRCGSNLVSMDDRTLEVENKCGTPISRSVVANKVVYGYYGERSEVPVEEWAYGPRNGMYYYLRFEGNRLVDIDSKRGG</sequence>
<name>A0A9W6NHN9_9PSED</name>
<dbReference type="RefSeq" id="WP_373877893.1">
    <property type="nucleotide sequence ID" value="NZ_BSFN01000016.1"/>
</dbReference>
<organism evidence="2 3">
    <name type="scientific">Pseudomonas turukhanskensis</name>
    <dbReference type="NCBI Taxonomy" id="1806536"/>
    <lineage>
        <taxon>Bacteria</taxon>
        <taxon>Pseudomonadati</taxon>
        <taxon>Pseudomonadota</taxon>
        <taxon>Gammaproteobacteria</taxon>
        <taxon>Pseudomonadales</taxon>
        <taxon>Pseudomonadaceae</taxon>
        <taxon>Pseudomonas</taxon>
    </lineage>
</organism>
<evidence type="ECO:0000313" key="3">
    <source>
        <dbReference type="Proteomes" id="UP001143328"/>
    </source>
</evidence>
<keyword evidence="1" id="KW-0732">Signal</keyword>
<dbReference type="Pfam" id="PF11006">
    <property type="entry name" value="DUF2845"/>
    <property type="match status" value="1"/>
</dbReference>